<dbReference type="PANTHER" id="PTHR43433:SF5">
    <property type="entry name" value="AB HYDROLASE-1 DOMAIN-CONTAINING PROTEIN"/>
    <property type="match status" value="1"/>
</dbReference>
<dbReference type="InterPro" id="IPR050471">
    <property type="entry name" value="AB_hydrolase"/>
</dbReference>
<evidence type="ECO:0000256" key="1">
    <source>
        <dbReference type="ARBA" id="ARBA00004123"/>
    </source>
</evidence>
<evidence type="ECO:0000313" key="10">
    <source>
        <dbReference type="Proteomes" id="UP000657918"/>
    </source>
</evidence>
<organism evidence="9 10">
    <name type="scientific">Salix dunnii</name>
    <dbReference type="NCBI Taxonomy" id="1413687"/>
    <lineage>
        <taxon>Eukaryota</taxon>
        <taxon>Viridiplantae</taxon>
        <taxon>Streptophyta</taxon>
        <taxon>Embryophyta</taxon>
        <taxon>Tracheophyta</taxon>
        <taxon>Spermatophyta</taxon>
        <taxon>Magnoliopsida</taxon>
        <taxon>eudicotyledons</taxon>
        <taxon>Gunneridae</taxon>
        <taxon>Pentapetalae</taxon>
        <taxon>rosids</taxon>
        <taxon>fabids</taxon>
        <taxon>Malpighiales</taxon>
        <taxon>Salicaceae</taxon>
        <taxon>Saliceae</taxon>
        <taxon>Salix</taxon>
    </lineage>
</organism>
<accession>A0A835JBY9</accession>
<dbReference type="Pfam" id="PF09341">
    <property type="entry name" value="Pcc1"/>
    <property type="match status" value="1"/>
</dbReference>
<evidence type="ECO:0000259" key="8">
    <source>
        <dbReference type="Pfam" id="PF00561"/>
    </source>
</evidence>
<dbReference type="Pfam" id="PF00561">
    <property type="entry name" value="Abhydrolase_1"/>
    <property type="match status" value="1"/>
</dbReference>
<evidence type="ECO:0000256" key="7">
    <source>
        <dbReference type="SAM" id="MobiDB-lite"/>
    </source>
</evidence>
<proteinExistence type="inferred from homology"/>
<dbReference type="AlphaFoldDB" id="A0A835JBY9"/>
<dbReference type="FunFam" id="3.30.310.50:FF:000005">
    <property type="entry name" value="L antigen family member 3"/>
    <property type="match status" value="1"/>
</dbReference>
<evidence type="ECO:0000256" key="2">
    <source>
        <dbReference type="ARBA" id="ARBA00004496"/>
    </source>
</evidence>
<dbReference type="Proteomes" id="UP000657918">
    <property type="component" value="Unassembled WGS sequence"/>
</dbReference>
<name>A0A835JBY9_9ROSI</name>
<evidence type="ECO:0000256" key="3">
    <source>
        <dbReference type="ARBA" id="ARBA00007073"/>
    </source>
</evidence>
<sequence length="556" mass="61327">MPFCEVAKHQGSLYDGVDASANNSSNNNGIKIFYRTYGHGTTKVLLVIGLAGTHGSWGPQIKGLTGEERSNDDDENDGMRGGAQSGDNGEDSYGGNGVQVCAFDNRGMGRSSVPTKNSEYSTKIMAKDAIALMDHLGWRKAHVFGHSMGAMIACKLAAMVPDRVLSLALLNVTGGGFECLPKLDRRTISVAIRFLKAKTPEQRAAVDLDTHYTKEYLDEYVGPSTRRAILYQEYVKSISSTGMQSSYGFDGQVNACWTHKMTRTEIELIRSAGFLVSVMHGRHDIIAPIYYARRLAEKLLPVARMVDLHGGHLVSHERTKEVNQALHELITASETKMSPQDWSNFPKKSSRWSEKGLLLGTTSVEGKNNISSMVCTVEKLHLSISYVFGLFMLMFEYARRAIRSLQPTRGLLTCYPSAATPCDHNLGALYIQNKEQQGKPGLFLPVVKRWGAEEKECQQKEGMAAAAMNTQWDFSCDFEVDFGSEENASIIYAALAVDKELQPDKVKRLMSVSDGKLSVHFEAVEARFLRASFSSFIDILTLSTKTIEDFGKGMAS</sequence>
<dbReference type="GO" id="GO:0008033">
    <property type="term" value="P:tRNA processing"/>
    <property type="evidence" value="ECO:0007669"/>
    <property type="project" value="UniProtKB-KW"/>
</dbReference>
<dbReference type="GO" id="GO:0005634">
    <property type="term" value="C:nucleus"/>
    <property type="evidence" value="ECO:0007669"/>
    <property type="project" value="UniProtKB-SubCell"/>
</dbReference>
<reference evidence="9 10" key="1">
    <citation type="submission" date="2020-10" db="EMBL/GenBank/DDBJ databases">
        <title>Plant Genome Project.</title>
        <authorList>
            <person name="Zhang R.-G."/>
        </authorList>
    </citation>
    <scope>NUCLEOTIDE SEQUENCE [LARGE SCALE GENOMIC DNA]</scope>
    <source>
        <strain evidence="9">FAFU-HL-1</strain>
        <tissue evidence="9">Leaf</tissue>
    </source>
</reference>
<dbReference type="Gene3D" id="3.30.310.50">
    <property type="entry name" value="Alpha-D-phosphohexomutase, C-terminal domain"/>
    <property type="match status" value="1"/>
</dbReference>
<dbReference type="InterPro" id="IPR029058">
    <property type="entry name" value="AB_hydrolase_fold"/>
</dbReference>
<evidence type="ECO:0000256" key="6">
    <source>
        <dbReference type="ARBA" id="ARBA00023242"/>
    </source>
</evidence>
<dbReference type="EMBL" id="JADGMS010000015">
    <property type="protein sequence ID" value="KAF9667318.1"/>
    <property type="molecule type" value="Genomic_DNA"/>
</dbReference>
<keyword evidence="10" id="KW-1185">Reference proteome</keyword>
<dbReference type="Gene3D" id="3.40.50.1820">
    <property type="entry name" value="alpha/beta hydrolase"/>
    <property type="match status" value="1"/>
</dbReference>
<dbReference type="SUPFAM" id="SSF53474">
    <property type="entry name" value="alpha/beta-Hydrolases"/>
    <property type="match status" value="1"/>
</dbReference>
<keyword evidence="5" id="KW-0819">tRNA processing</keyword>
<comment type="subcellular location">
    <subcellularLocation>
        <location evidence="2">Cytoplasm</location>
    </subcellularLocation>
    <subcellularLocation>
        <location evidence="1">Nucleus</location>
    </subcellularLocation>
</comment>
<dbReference type="InterPro" id="IPR000073">
    <property type="entry name" value="AB_hydrolase_1"/>
</dbReference>
<evidence type="ECO:0000313" key="9">
    <source>
        <dbReference type="EMBL" id="KAF9667318.1"/>
    </source>
</evidence>
<protein>
    <recommendedName>
        <fullName evidence="8">AB hydrolase-1 domain-containing protein</fullName>
    </recommendedName>
</protein>
<dbReference type="InterPro" id="IPR015419">
    <property type="entry name" value="CTAG/Pcc1"/>
</dbReference>
<evidence type="ECO:0000256" key="4">
    <source>
        <dbReference type="ARBA" id="ARBA00022490"/>
    </source>
</evidence>
<dbReference type="OrthoDB" id="19657at2759"/>
<comment type="caution">
    <text evidence="9">The sequence shown here is derived from an EMBL/GenBank/DDBJ whole genome shotgun (WGS) entry which is preliminary data.</text>
</comment>
<keyword evidence="6" id="KW-0539">Nucleus</keyword>
<dbReference type="PANTHER" id="PTHR43433">
    <property type="entry name" value="HYDROLASE, ALPHA/BETA FOLD FAMILY PROTEIN"/>
    <property type="match status" value="1"/>
</dbReference>
<feature type="region of interest" description="Disordered" evidence="7">
    <location>
        <begin position="59"/>
        <end position="95"/>
    </location>
</feature>
<dbReference type="GO" id="GO:0005737">
    <property type="term" value="C:cytoplasm"/>
    <property type="evidence" value="ECO:0007669"/>
    <property type="project" value="UniProtKB-SubCell"/>
</dbReference>
<keyword evidence="4" id="KW-0963">Cytoplasm</keyword>
<evidence type="ECO:0000256" key="5">
    <source>
        <dbReference type="ARBA" id="ARBA00022694"/>
    </source>
</evidence>
<comment type="similarity">
    <text evidence="3">Belongs to the CTAG/PCC1 family.</text>
</comment>
<gene>
    <name evidence="9" type="ORF">SADUNF_Sadunf15G0010400</name>
</gene>
<feature type="domain" description="AB hydrolase-1" evidence="8">
    <location>
        <begin position="97"/>
        <end position="318"/>
    </location>
</feature>